<feature type="domain" description="Aminoacyl-tRNA synthetase class I anticodon-binding" evidence="12">
    <location>
        <begin position="332"/>
        <end position="475"/>
    </location>
</feature>
<evidence type="ECO:0000313" key="14">
    <source>
        <dbReference type="Proteomes" id="UP000244162"/>
    </source>
</evidence>
<comment type="catalytic activity">
    <reaction evidence="10">
        <text>tRNA(Glu) + L-glutamate + ATP = L-glutamyl-tRNA(Glu) + AMP + diphosphate</text>
        <dbReference type="Rhea" id="RHEA:23540"/>
        <dbReference type="Rhea" id="RHEA-COMP:9663"/>
        <dbReference type="Rhea" id="RHEA-COMP:9680"/>
        <dbReference type="ChEBI" id="CHEBI:29985"/>
        <dbReference type="ChEBI" id="CHEBI:30616"/>
        <dbReference type="ChEBI" id="CHEBI:33019"/>
        <dbReference type="ChEBI" id="CHEBI:78442"/>
        <dbReference type="ChEBI" id="CHEBI:78520"/>
        <dbReference type="ChEBI" id="CHEBI:456215"/>
        <dbReference type="EC" id="6.1.1.17"/>
    </reaction>
</comment>
<dbReference type="InterPro" id="IPR001412">
    <property type="entry name" value="aa-tRNA-synth_I_CS"/>
</dbReference>
<dbReference type="InterPro" id="IPR045462">
    <property type="entry name" value="aa-tRNA-synth_I_cd-bd"/>
</dbReference>
<organism evidence="13 14">
    <name type="scientific">Sphingomonas oleivorans</name>
    <dbReference type="NCBI Taxonomy" id="1735121"/>
    <lineage>
        <taxon>Bacteria</taxon>
        <taxon>Pseudomonadati</taxon>
        <taxon>Pseudomonadota</taxon>
        <taxon>Alphaproteobacteria</taxon>
        <taxon>Sphingomonadales</taxon>
        <taxon>Sphingomonadaceae</taxon>
        <taxon>Sphingomonas</taxon>
    </lineage>
</organism>
<evidence type="ECO:0000256" key="2">
    <source>
        <dbReference type="ARBA" id="ARBA00007894"/>
    </source>
</evidence>
<dbReference type="GO" id="GO:0008270">
    <property type="term" value="F:zinc ion binding"/>
    <property type="evidence" value="ECO:0007669"/>
    <property type="project" value="InterPro"/>
</dbReference>
<comment type="subcellular location">
    <subcellularLocation>
        <location evidence="1 10">Cytoplasm</location>
    </subcellularLocation>
</comment>
<protein>
    <recommendedName>
        <fullName evidence="10">Glutamate--tRNA ligase</fullName>
        <ecNumber evidence="10">6.1.1.17</ecNumber>
    </recommendedName>
    <alternativeName>
        <fullName evidence="10">Glutamyl-tRNA synthetase</fullName>
        <shortName evidence="10">GluRS</shortName>
    </alternativeName>
</protein>
<dbReference type="InterPro" id="IPR000924">
    <property type="entry name" value="Glu/Gln-tRNA-synth"/>
</dbReference>
<dbReference type="HAMAP" id="MF_00022">
    <property type="entry name" value="Glu_tRNA_synth_type1"/>
    <property type="match status" value="1"/>
</dbReference>
<dbReference type="SUPFAM" id="SSF48163">
    <property type="entry name" value="An anticodon-binding domain of class I aminoacyl-tRNA synthetases"/>
    <property type="match status" value="1"/>
</dbReference>
<evidence type="ECO:0000256" key="6">
    <source>
        <dbReference type="ARBA" id="ARBA00022741"/>
    </source>
</evidence>
<dbReference type="InterPro" id="IPR020751">
    <property type="entry name" value="aa-tRNA-synth_I_codon-bd_sub2"/>
</dbReference>
<feature type="domain" description="Glutamyl/glutaminyl-tRNA synthetase class Ib catalytic" evidence="11">
    <location>
        <begin position="14"/>
        <end position="317"/>
    </location>
</feature>
<comment type="subunit">
    <text evidence="3 10">Monomer.</text>
</comment>
<evidence type="ECO:0000256" key="7">
    <source>
        <dbReference type="ARBA" id="ARBA00022840"/>
    </source>
</evidence>
<dbReference type="GO" id="GO:0000049">
    <property type="term" value="F:tRNA binding"/>
    <property type="evidence" value="ECO:0007669"/>
    <property type="project" value="InterPro"/>
</dbReference>
<dbReference type="PANTHER" id="PTHR43311:SF2">
    <property type="entry name" value="GLUTAMATE--TRNA LIGASE, MITOCHONDRIAL-RELATED"/>
    <property type="match status" value="1"/>
</dbReference>
<dbReference type="NCBIfam" id="TIGR00464">
    <property type="entry name" value="gltX_bact"/>
    <property type="match status" value="1"/>
</dbReference>
<evidence type="ECO:0000256" key="9">
    <source>
        <dbReference type="ARBA" id="ARBA00023146"/>
    </source>
</evidence>
<dbReference type="GO" id="GO:0005524">
    <property type="term" value="F:ATP binding"/>
    <property type="evidence" value="ECO:0007669"/>
    <property type="project" value="UniProtKB-UniRule"/>
</dbReference>
<comment type="function">
    <text evidence="10">Catalyzes the attachment of glutamate to tRNA(Glu) in a two-step reaction: glutamate is first activated by ATP to form Glu-AMP and then transferred to the acceptor end of tRNA(Glu).</text>
</comment>
<dbReference type="InterPro" id="IPR004527">
    <property type="entry name" value="Glu-tRNA-ligase_bac/mito"/>
</dbReference>
<dbReference type="FunFam" id="3.40.50.620:FF:000007">
    <property type="entry name" value="Glutamate--tRNA ligase"/>
    <property type="match status" value="1"/>
</dbReference>
<dbReference type="SUPFAM" id="SSF52374">
    <property type="entry name" value="Nucleotidylyl transferase"/>
    <property type="match status" value="1"/>
</dbReference>
<dbReference type="InterPro" id="IPR033910">
    <property type="entry name" value="GluRS_core"/>
</dbReference>
<dbReference type="Gene3D" id="1.10.10.350">
    <property type="match status" value="1"/>
</dbReference>
<reference evidence="13 14" key="1">
    <citation type="submission" date="2017-09" db="EMBL/GenBank/DDBJ databases">
        <title>Sphingomonas panjinensis sp.nov., isolated from oil-contaminated soil.</title>
        <authorList>
            <person name="Wang L."/>
            <person name="Chen L."/>
        </authorList>
    </citation>
    <scope>NUCLEOTIDE SEQUENCE [LARGE SCALE GENOMIC DNA]</scope>
    <source>
        <strain evidence="13 14">FW-11</strain>
    </source>
</reference>
<evidence type="ECO:0000256" key="3">
    <source>
        <dbReference type="ARBA" id="ARBA00011245"/>
    </source>
</evidence>
<dbReference type="CDD" id="cd00808">
    <property type="entry name" value="GluRS_core"/>
    <property type="match status" value="1"/>
</dbReference>
<comment type="similarity">
    <text evidence="2 10">Belongs to the class-I aminoacyl-tRNA synthetase family. Glutamate--tRNA ligase type 1 subfamily.</text>
</comment>
<dbReference type="GO" id="GO:0005829">
    <property type="term" value="C:cytosol"/>
    <property type="evidence" value="ECO:0007669"/>
    <property type="project" value="TreeGrafter"/>
</dbReference>
<dbReference type="Pfam" id="PF19269">
    <property type="entry name" value="Anticodon_2"/>
    <property type="match status" value="1"/>
</dbReference>
<evidence type="ECO:0000313" key="13">
    <source>
        <dbReference type="EMBL" id="PTQ10280.1"/>
    </source>
</evidence>
<evidence type="ECO:0000256" key="4">
    <source>
        <dbReference type="ARBA" id="ARBA00022490"/>
    </source>
</evidence>
<evidence type="ECO:0000256" key="10">
    <source>
        <dbReference type="HAMAP-Rule" id="MF_00022"/>
    </source>
</evidence>
<evidence type="ECO:0000256" key="5">
    <source>
        <dbReference type="ARBA" id="ARBA00022598"/>
    </source>
</evidence>
<dbReference type="RefSeq" id="WP_107968690.1">
    <property type="nucleotide sequence ID" value="NZ_NWBU01000010.1"/>
</dbReference>
<keyword evidence="5 10" id="KW-0436">Ligase</keyword>
<feature type="short sequence motif" description="'HIGH' region" evidence="10">
    <location>
        <begin position="20"/>
        <end position="30"/>
    </location>
</feature>
<dbReference type="PRINTS" id="PR00987">
    <property type="entry name" value="TRNASYNTHGLU"/>
</dbReference>
<dbReference type="Gene3D" id="3.40.50.620">
    <property type="entry name" value="HUPs"/>
    <property type="match status" value="1"/>
</dbReference>
<dbReference type="PROSITE" id="PS00178">
    <property type="entry name" value="AA_TRNA_LIGASE_I"/>
    <property type="match status" value="1"/>
</dbReference>
<evidence type="ECO:0000256" key="8">
    <source>
        <dbReference type="ARBA" id="ARBA00022917"/>
    </source>
</evidence>
<dbReference type="Pfam" id="PF00749">
    <property type="entry name" value="tRNA-synt_1c"/>
    <property type="match status" value="1"/>
</dbReference>
<keyword evidence="6 10" id="KW-0547">Nucleotide-binding</keyword>
<feature type="binding site" evidence="10">
    <location>
        <position position="252"/>
    </location>
    <ligand>
        <name>ATP</name>
        <dbReference type="ChEBI" id="CHEBI:30616"/>
    </ligand>
</feature>
<name>A0A2T5FWW4_9SPHN</name>
<accession>A0A2T5FWW4</accession>
<keyword evidence="9 10" id="KW-0030">Aminoacyl-tRNA synthetase</keyword>
<keyword evidence="7 10" id="KW-0067">ATP-binding</keyword>
<evidence type="ECO:0000259" key="12">
    <source>
        <dbReference type="Pfam" id="PF19269"/>
    </source>
</evidence>
<dbReference type="EC" id="6.1.1.17" evidence="10"/>
<proteinExistence type="inferred from homology"/>
<keyword evidence="8 10" id="KW-0648">Protein biosynthesis</keyword>
<dbReference type="GO" id="GO:0006424">
    <property type="term" value="P:glutamyl-tRNA aminoacylation"/>
    <property type="evidence" value="ECO:0007669"/>
    <property type="project" value="UniProtKB-UniRule"/>
</dbReference>
<comment type="caution">
    <text evidence="13">The sequence shown here is derived from an EMBL/GenBank/DDBJ whole genome shotgun (WGS) entry which is preliminary data.</text>
</comment>
<feature type="short sequence motif" description="'KMSKS' region" evidence="10">
    <location>
        <begin position="249"/>
        <end position="253"/>
    </location>
</feature>
<dbReference type="InterPro" id="IPR014729">
    <property type="entry name" value="Rossmann-like_a/b/a_fold"/>
</dbReference>
<sequence length="482" mass="52875">MGASTEAESGPLHVVTRFAPSPTGFLHIGGARTALFNWLFARHHGGKFLLRIEDTDRVRSTQPAIEAILDGMRWLGLDWDGEAVYQFARAARHAEVAQELLANGHAYRCYATAEELEAMRAEQRANKQPLRYDGRWRDRDPSEAPEGAPYVIRLKAPREGETTIEDRVQGKVTVKNAELDDMVLLRSDGTPTYMLAVVVDDHDMGVTHVIRGDDHLNNAFRQLAIIRAMGWPEPIYAHVPLIHGSDGAKLSKRHGALGVEAYRDELGILPEALSNYLLRLGWGHGDAEIISRDQAIEWFDLAGVGRSPSRFDTKKLENLNGHYIREADDARLAELIAPVVAAIAGRDLGDEGVALLQRAMPLLKVRAKDLHDLAEGASFLFRTRPLDMDERARTLLDGPAIALLDQARRAISTVEDWSAPALEAAVRPVAEAAGIGLGKVAQPLRAALTGRTTSPGIFDVLALLGKEESLARLDDRIGQPAI</sequence>
<dbReference type="InterPro" id="IPR008925">
    <property type="entry name" value="aa_tRNA-synth_I_cd-bd_sf"/>
</dbReference>
<dbReference type="InterPro" id="IPR020058">
    <property type="entry name" value="Glu/Gln-tRNA-synth_Ib_cat-dom"/>
</dbReference>
<comment type="caution">
    <text evidence="10">Lacks conserved residue(s) required for the propagation of feature annotation.</text>
</comment>
<keyword evidence="14" id="KW-1185">Reference proteome</keyword>
<keyword evidence="4 10" id="KW-0963">Cytoplasm</keyword>
<evidence type="ECO:0000259" key="11">
    <source>
        <dbReference type="Pfam" id="PF00749"/>
    </source>
</evidence>
<gene>
    <name evidence="10" type="primary">gltX</name>
    <name evidence="13" type="ORF">CLG96_11735</name>
</gene>
<dbReference type="OrthoDB" id="9807503at2"/>
<dbReference type="GO" id="GO:0004818">
    <property type="term" value="F:glutamate-tRNA ligase activity"/>
    <property type="evidence" value="ECO:0007669"/>
    <property type="project" value="UniProtKB-UniRule"/>
</dbReference>
<dbReference type="AlphaFoldDB" id="A0A2T5FWW4"/>
<evidence type="ECO:0000256" key="1">
    <source>
        <dbReference type="ARBA" id="ARBA00004496"/>
    </source>
</evidence>
<dbReference type="EMBL" id="NWBU01000010">
    <property type="protein sequence ID" value="PTQ10280.1"/>
    <property type="molecule type" value="Genomic_DNA"/>
</dbReference>
<dbReference type="Proteomes" id="UP000244162">
    <property type="component" value="Unassembled WGS sequence"/>
</dbReference>
<dbReference type="InterPro" id="IPR049940">
    <property type="entry name" value="GluQ/Sye"/>
</dbReference>
<dbReference type="PANTHER" id="PTHR43311">
    <property type="entry name" value="GLUTAMATE--TRNA LIGASE"/>
    <property type="match status" value="1"/>
</dbReference>